<accession>A0A0D2JLJ4</accession>
<comment type="caution">
    <text evidence="2">The sequence shown here is derived from an EMBL/GenBank/DDBJ whole genome shotgun (WGS) entry which is preliminary data.</text>
</comment>
<feature type="compositionally biased region" description="Polar residues" evidence="1">
    <location>
        <begin position="344"/>
        <end position="356"/>
    </location>
</feature>
<dbReference type="STRING" id="1306947.J120_02650"/>
<dbReference type="InterPro" id="IPR036770">
    <property type="entry name" value="Ankyrin_rpt-contain_sf"/>
</dbReference>
<dbReference type="InterPro" id="IPR002110">
    <property type="entry name" value="Ankyrin_rpt"/>
</dbReference>
<proteinExistence type="predicted"/>
<dbReference type="Gene3D" id="1.25.40.20">
    <property type="entry name" value="Ankyrin repeat-containing domain"/>
    <property type="match status" value="1"/>
</dbReference>
<feature type="compositionally biased region" description="Low complexity" evidence="1">
    <location>
        <begin position="58"/>
        <end position="71"/>
    </location>
</feature>
<dbReference type="EMBL" id="ARQD01000002">
    <property type="protein sequence ID" value="KIX85208.1"/>
    <property type="molecule type" value="Genomic_DNA"/>
</dbReference>
<gene>
    <name evidence="2" type="ORF">J120_02650</name>
</gene>
<evidence type="ECO:0000256" key="1">
    <source>
        <dbReference type="SAM" id="MobiDB-lite"/>
    </source>
</evidence>
<protein>
    <recommendedName>
        <fullName evidence="4">Ankyrin repeat protein</fullName>
    </recommendedName>
</protein>
<organism evidence="2 3">
    <name type="scientific">candidate division TM6 bacterium JCVI TM6SC1</name>
    <dbReference type="NCBI Taxonomy" id="1306947"/>
    <lineage>
        <taxon>Bacteria</taxon>
        <taxon>Candidatus Babelota</taxon>
        <taxon>Vermiphilus</taxon>
    </lineage>
</organism>
<feature type="region of interest" description="Disordered" evidence="1">
    <location>
        <begin position="334"/>
        <end position="359"/>
    </location>
</feature>
<evidence type="ECO:0000313" key="2">
    <source>
        <dbReference type="EMBL" id="KIX85208.1"/>
    </source>
</evidence>
<evidence type="ECO:0008006" key="4">
    <source>
        <dbReference type="Google" id="ProtNLM"/>
    </source>
</evidence>
<dbReference type="SMART" id="SM00248">
    <property type="entry name" value="ANK"/>
    <property type="match status" value="2"/>
</dbReference>
<reference evidence="2 3" key="1">
    <citation type="journal article" date="2013" name="Proc. Natl. Acad. Sci. U.S.A.">
        <title>Candidate phylum TM6 genome recovered from a hospital sink biofilm provides genomic insights into this uncultivated phylum.</title>
        <authorList>
            <person name="McLean J.S."/>
            <person name="Lombardo M.J."/>
            <person name="Badger J.H."/>
            <person name="Edlund A."/>
            <person name="Novotny M."/>
            <person name="Yee-Greenbaum J."/>
            <person name="Vyahhi N."/>
            <person name="Hall A.P."/>
            <person name="Yang Y."/>
            <person name="Dupont C.L."/>
            <person name="Ziegler M.G."/>
            <person name="Chitsaz H."/>
            <person name="Allen A.E."/>
            <person name="Yooseph S."/>
            <person name="Tesler G."/>
            <person name="Pevzner P.A."/>
            <person name="Friedman R.M."/>
            <person name="Nealson K.H."/>
            <person name="Venter J.C."/>
            <person name="Lasken R.S."/>
        </authorList>
    </citation>
    <scope>NUCLEOTIDE SEQUENCE [LARGE SCALE GENOMIC DNA]</scope>
    <source>
        <strain evidence="2 3">TM6SC1</strain>
    </source>
</reference>
<sequence>MKYYNTKSILYCIGVLHLTCISYSMEKNGTPEGSRKRALAVTAPIVIPQAIRKTWSQETLSTQSTSSTRSTLSDEHSQAEPIIIGNSWHKAEKNNKPIKNTHEFYLKTYPIHYVLSNLALIEQDQRYHTLAQNIRTNLSRFFEHSFAYSTIINPDNKGTYILHLACSHAGQTGSYEIIEKIMQRLQQDIDLQPRHTIGGSRIITDKPFIHILGEKIVSYFSQKDGSGHTPLDYYIKAYQSRNPETSADEVKADFEKQILSLYDNFKKTTPMRLNTLVPQQQPSTEALSSSAITSPLSTSTASVGEVMEGFFKTVVYKISDWQKALQQKLPKIDLSKTAKKHSPRSNTQNPPSSSLSIDRRTTSLPDWIDDIMLYEHPLESGVSPLGAWINSSTDSSNDSPEEFMKYIKGHIKPGCENNFSDERLSELTSFLINYVRSRYSDNTLLHMLTRKGDSKKIKILMQHGVQQVTNQDNETCIQVAERIKRTTNNTNGLVIDEDLDDALIDWDEVIATLKGE</sequence>
<dbReference type="AlphaFoldDB" id="A0A0D2JLJ4"/>
<feature type="region of interest" description="Disordered" evidence="1">
    <location>
        <begin position="58"/>
        <end position="77"/>
    </location>
</feature>
<evidence type="ECO:0000313" key="3">
    <source>
        <dbReference type="Proteomes" id="UP000032214"/>
    </source>
</evidence>
<keyword evidence="3" id="KW-1185">Reference proteome</keyword>
<name>A0A0D2JLJ4_9BACT</name>
<dbReference type="Proteomes" id="UP000032214">
    <property type="component" value="Unassembled WGS sequence"/>
</dbReference>